<sequence>MKFKFDKNAKQFIKNKKIDNIVIQTDNDTKSACCGLGAIDFNVYTNCKEKIKNFKKVKLDNVEIYYEPAMDFYFEENEEILIALIGIFSFKKLAIANEVNILK</sequence>
<reference evidence="1" key="1">
    <citation type="submission" date="2019-11" db="EMBL/GenBank/DDBJ databases">
        <authorList>
            <person name="Feng L."/>
        </authorList>
    </citation>
    <scope>NUCLEOTIDE SEQUENCE</scope>
    <source>
        <strain evidence="1">AvaginalisLFYP127</strain>
    </source>
</reference>
<protein>
    <recommendedName>
        <fullName evidence="2">FeS cluster biogenesis domain-containing protein</fullName>
    </recommendedName>
</protein>
<dbReference type="NCBIfam" id="NF041239">
    <property type="entry name" value="Moor_selen_rel"/>
    <property type="match status" value="1"/>
</dbReference>
<accession>A0A6N2U412</accession>
<name>A0A6N2U412_9FIRM</name>
<proteinExistence type="predicted"/>
<dbReference type="EMBL" id="CACRSW010000029">
    <property type="protein sequence ID" value="VYT12179.1"/>
    <property type="molecule type" value="Genomic_DNA"/>
</dbReference>
<gene>
    <name evidence="1" type="ORF">AVLFYP127_00919</name>
</gene>
<evidence type="ECO:0000313" key="1">
    <source>
        <dbReference type="EMBL" id="VYT12179.1"/>
    </source>
</evidence>
<organism evidence="1">
    <name type="scientific">Anaerococcus vaginalis</name>
    <dbReference type="NCBI Taxonomy" id="33037"/>
    <lineage>
        <taxon>Bacteria</taxon>
        <taxon>Bacillati</taxon>
        <taxon>Bacillota</taxon>
        <taxon>Tissierellia</taxon>
        <taxon>Tissierellales</taxon>
        <taxon>Peptoniphilaceae</taxon>
        <taxon>Anaerococcus</taxon>
    </lineage>
</organism>
<dbReference type="RefSeq" id="WP_070736678.1">
    <property type="nucleotide sequence ID" value="NZ_CACRSW010000029.1"/>
</dbReference>
<dbReference type="InterPro" id="IPR049744">
    <property type="entry name" value="CC/Se_fam"/>
</dbReference>
<dbReference type="AlphaFoldDB" id="A0A6N2U412"/>
<evidence type="ECO:0008006" key="2">
    <source>
        <dbReference type="Google" id="ProtNLM"/>
    </source>
</evidence>